<dbReference type="GO" id="GO:0015179">
    <property type="term" value="F:L-amino acid transmembrane transporter activity"/>
    <property type="evidence" value="ECO:0007669"/>
    <property type="project" value="TreeGrafter"/>
</dbReference>
<feature type="domain" description="Amino acid transporter transmembrane" evidence="9">
    <location>
        <begin position="66"/>
        <end position="453"/>
    </location>
</feature>
<feature type="transmembrane region" description="Helical" evidence="8">
    <location>
        <begin position="430"/>
        <end position="452"/>
    </location>
</feature>
<dbReference type="PANTHER" id="PTHR22950:SF458">
    <property type="entry name" value="SODIUM-COUPLED NEUTRAL AMINO ACID TRANSPORTER 11-RELATED"/>
    <property type="match status" value="1"/>
</dbReference>
<evidence type="ECO:0000313" key="11">
    <source>
        <dbReference type="Proteomes" id="UP001055712"/>
    </source>
</evidence>
<feature type="transmembrane region" description="Helical" evidence="8">
    <location>
        <begin position="361"/>
        <end position="384"/>
    </location>
</feature>
<reference evidence="10" key="2">
    <citation type="submission" date="2020-11" db="EMBL/GenBank/DDBJ databases">
        <authorList>
            <person name="Cecchin M."/>
            <person name="Marcolungo L."/>
            <person name="Rossato M."/>
            <person name="Girolomoni L."/>
            <person name="Cosentino E."/>
            <person name="Cuine S."/>
            <person name="Li-Beisson Y."/>
            <person name="Delledonne M."/>
            <person name="Ballottari M."/>
        </authorList>
    </citation>
    <scope>NUCLEOTIDE SEQUENCE</scope>
    <source>
        <strain evidence="10">211/11P</strain>
        <tissue evidence="10">Whole cell</tissue>
    </source>
</reference>
<feature type="transmembrane region" description="Helical" evidence="8">
    <location>
        <begin position="90"/>
        <end position="118"/>
    </location>
</feature>
<dbReference type="InterPro" id="IPR013057">
    <property type="entry name" value="AA_transpt_TM"/>
</dbReference>
<evidence type="ECO:0000256" key="3">
    <source>
        <dbReference type="ARBA" id="ARBA00022448"/>
    </source>
</evidence>
<dbReference type="PANTHER" id="PTHR22950">
    <property type="entry name" value="AMINO ACID TRANSPORTER"/>
    <property type="match status" value="1"/>
</dbReference>
<comment type="subcellular location">
    <subcellularLocation>
        <location evidence="1">Membrane</location>
        <topology evidence="1">Multi-pass membrane protein</topology>
    </subcellularLocation>
</comment>
<evidence type="ECO:0000313" key="10">
    <source>
        <dbReference type="EMBL" id="KAI3430398.1"/>
    </source>
</evidence>
<comment type="similarity">
    <text evidence="2">Belongs to the amino acid/polyamine transporter 2 family.</text>
</comment>
<feature type="transmembrane region" description="Helical" evidence="8">
    <location>
        <begin position="405"/>
        <end position="424"/>
    </location>
</feature>
<evidence type="ECO:0000256" key="6">
    <source>
        <dbReference type="ARBA" id="ARBA00022989"/>
    </source>
</evidence>
<dbReference type="Proteomes" id="UP001055712">
    <property type="component" value="Unassembled WGS sequence"/>
</dbReference>
<keyword evidence="3" id="KW-0813">Transport</keyword>
<reference evidence="10" key="1">
    <citation type="journal article" date="2019" name="Plant J.">
        <title>Chlorella vulgaris genome assembly and annotation reveals the molecular basis for metabolic acclimation to high light conditions.</title>
        <authorList>
            <person name="Cecchin M."/>
            <person name="Marcolungo L."/>
            <person name="Rossato M."/>
            <person name="Girolomoni L."/>
            <person name="Cosentino E."/>
            <person name="Cuine S."/>
            <person name="Li-Beisson Y."/>
            <person name="Delledonne M."/>
            <person name="Ballottari M."/>
        </authorList>
    </citation>
    <scope>NUCLEOTIDE SEQUENCE</scope>
    <source>
        <strain evidence="10">211/11P</strain>
    </source>
</reference>
<keyword evidence="7 8" id="KW-0472">Membrane</keyword>
<organism evidence="10 11">
    <name type="scientific">Chlorella vulgaris</name>
    <name type="common">Green alga</name>
    <dbReference type="NCBI Taxonomy" id="3077"/>
    <lineage>
        <taxon>Eukaryota</taxon>
        <taxon>Viridiplantae</taxon>
        <taxon>Chlorophyta</taxon>
        <taxon>core chlorophytes</taxon>
        <taxon>Trebouxiophyceae</taxon>
        <taxon>Chlorellales</taxon>
        <taxon>Chlorellaceae</taxon>
        <taxon>Chlorella clade</taxon>
        <taxon>Chlorella</taxon>
    </lineage>
</organism>
<dbReference type="AlphaFoldDB" id="A0A9D4TNL6"/>
<keyword evidence="5" id="KW-0029">Amino-acid transport</keyword>
<sequence>MDGLTGDLAGLSQPLLPSHNTLRRQLACTAISANPEPAAQQLLGPPSGRVAAHVLIEELPALNPHSSLWDTSVNLTNAILGAGMLALPHAYAGLGVSGGVLLTAAVGAMTHASIALMLRPTERSGKLTYAAVMEAEWGRWAGAAVRFSIVVGSAGFLVLYLIILADLLVGSEEFSGIIPDLWPGLPDPLPWFLQRTAVLTWVTLLVAPSLLPQTLGEVALISATKILCTVICVAALVVLAVALLIQGRLPQVHWLPDPAFFGDGAWTRLRGVLAVVPVIMTAFVCHMSIHPCVQDLRQYSPSRMRRAVAASLSMAGTVYALTGVAGLCVWGSAVKGDVLSNLNIDFVAAALWGNVPLACGFVATVKVAMAASMVLSFPITIWPMRQDIIEMLADYFGSRQLTQSAYYLLTYLSLLAIYVVAISIQSAYRVVGLVGSTMGTTIAFVFPGMLALRDQQGGLPFRVFGCALIATGLLLTVVGVLSTDDG</sequence>
<feature type="transmembrane region" description="Helical" evidence="8">
    <location>
        <begin position="307"/>
        <end position="333"/>
    </location>
</feature>
<gene>
    <name evidence="10" type="ORF">D9Q98_004993</name>
</gene>
<evidence type="ECO:0000256" key="2">
    <source>
        <dbReference type="ARBA" id="ARBA00008066"/>
    </source>
</evidence>
<evidence type="ECO:0000259" key="9">
    <source>
        <dbReference type="Pfam" id="PF01490"/>
    </source>
</evidence>
<dbReference type="GO" id="GO:0016020">
    <property type="term" value="C:membrane"/>
    <property type="evidence" value="ECO:0007669"/>
    <property type="project" value="UniProtKB-SubCell"/>
</dbReference>
<name>A0A9D4TNL6_CHLVU</name>
<evidence type="ECO:0000256" key="1">
    <source>
        <dbReference type="ARBA" id="ARBA00004141"/>
    </source>
</evidence>
<keyword evidence="4 8" id="KW-0812">Transmembrane</keyword>
<protein>
    <recommendedName>
        <fullName evidence="9">Amino acid transporter transmembrane domain-containing protein</fullName>
    </recommendedName>
</protein>
<comment type="caution">
    <text evidence="10">The sequence shown here is derived from an EMBL/GenBank/DDBJ whole genome shotgun (WGS) entry which is preliminary data.</text>
</comment>
<feature type="transmembrane region" description="Helical" evidence="8">
    <location>
        <begin position="265"/>
        <end position="286"/>
    </location>
</feature>
<feature type="transmembrane region" description="Helical" evidence="8">
    <location>
        <begin position="147"/>
        <end position="169"/>
    </location>
</feature>
<dbReference type="EMBL" id="SIDB01000007">
    <property type="protein sequence ID" value="KAI3430398.1"/>
    <property type="molecule type" value="Genomic_DNA"/>
</dbReference>
<feature type="transmembrane region" description="Helical" evidence="8">
    <location>
        <begin position="189"/>
        <end position="211"/>
    </location>
</feature>
<feature type="transmembrane region" description="Helical" evidence="8">
    <location>
        <begin position="223"/>
        <end position="245"/>
    </location>
</feature>
<dbReference type="Pfam" id="PF01490">
    <property type="entry name" value="Aa_trans"/>
    <property type="match status" value="1"/>
</dbReference>
<evidence type="ECO:0000256" key="4">
    <source>
        <dbReference type="ARBA" id="ARBA00022692"/>
    </source>
</evidence>
<dbReference type="OrthoDB" id="508788at2759"/>
<evidence type="ECO:0000256" key="8">
    <source>
        <dbReference type="SAM" id="Phobius"/>
    </source>
</evidence>
<feature type="transmembrane region" description="Helical" evidence="8">
    <location>
        <begin position="459"/>
        <end position="481"/>
    </location>
</feature>
<accession>A0A9D4TNL6</accession>
<evidence type="ECO:0000256" key="5">
    <source>
        <dbReference type="ARBA" id="ARBA00022970"/>
    </source>
</evidence>
<proteinExistence type="inferred from homology"/>
<keyword evidence="11" id="KW-1185">Reference proteome</keyword>
<keyword evidence="6 8" id="KW-1133">Transmembrane helix</keyword>
<evidence type="ECO:0000256" key="7">
    <source>
        <dbReference type="ARBA" id="ARBA00023136"/>
    </source>
</evidence>